<keyword evidence="2" id="KW-0444">Lipid biosynthesis</keyword>
<dbReference type="CDD" id="cd00586">
    <property type="entry name" value="4HBT"/>
    <property type="match status" value="1"/>
</dbReference>
<dbReference type="RefSeq" id="WP_275111599.1">
    <property type="nucleotide sequence ID" value="NZ_JAKJSC010000009.1"/>
</dbReference>
<evidence type="ECO:0000313" key="11">
    <source>
        <dbReference type="Proteomes" id="UP001528920"/>
    </source>
</evidence>
<dbReference type="Pfam" id="PF01643">
    <property type="entry name" value="Acyl-ACP_TE"/>
    <property type="match status" value="1"/>
</dbReference>
<comment type="similarity">
    <text evidence="1">Belongs to the acyl-ACP thioesterase family.</text>
</comment>
<comment type="caution">
    <text evidence="10">The sequence shown here is derived from an EMBL/GenBank/DDBJ whole genome shotgun (WGS) entry which is preliminary data.</text>
</comment>
<evidence type="ECO:0000256" key="1">
    <source>
        <dbReference type="ARBA" id="ARBA00006500"/>
    </source>
</evidence>
<reference evidence="10 11" key="1">
    <citation type="submission" date="2022-01" db="EMBL/GenBank/DDBJ databases">
        <title>Labilibaculum sp. nov, a marine bacterium isolated from Antarctica.</title>
        <authorList>
            <person name="Dai W."/>
        </authorList>
    </citation>
    <scope>NUCLEOTIDE SEQUENCE [LARGE SCALE GENOMIC DNA]</scope>
    <source>
        <strain evidence="10 11">DW002</strain>
    </source>
</reference>
<dbReference type="InterPro" id="IPR049427">
    <property type="entry name" value="Acyl-ACP_TE_C"/>
</dbReference>
<feature type="domain" description="Acyl-ACP thioesterase-like C-terminal" evidence="9">
    <location>
        <begin position="161"/>
        <end position="249"/>
    </location>
</feature>
<dbReference type="Proteomes" id="UP001528920">
    <property type="component" value="Unassembled WGS sequence"/>
</dbReference>
<keyword evidence="7" id="KW-0275">Fatty acid biosynthesis</keyword>
<dbReference type="PANTHER" id="PTHR31727:SF6">
    <property type="entry name" value="OLEOYL-ACYL CARRIER PROTEIN THIOESTERASE 1, CHLOROPLASTIC"/>
    <property type="match status" value="1"/>
</dbReference>
<sequence>METVNENLTKYKRCFHIGSFDTDLNGKAKLTSICNYLQEIAGNHVDEINQGIDDLKANNMAWVLSRLKIKMIHFPVWKDKIEIETWSIGTDGLFGNREFKIYNSKGETIAMASSSWLIVNILNKRPVRPQKIVEKMPFNAVSPLFENTLGKLQITEELFPKENIPIHYSDIDFNQHVNNVKYIKWIIDSCPLEFLRHKEIEQLEINFLHETKLEDELKIFQSDPTNRSEIVIKNNNTNREHCRAVINWK</sequence>
<evidence type="ECO:0000256" key="4">
    <source>
        <dbReference type="ARBA" id="ARBA00022832"/>
    </source>
</evidence>
<keyword evidence="4" id="KW-0276">Fatty acid metabolism</keyword>
<dbReference type="InterPro" id="IPR029069">
    <property type="entry name" value="HotDog_dom_sf"/>
</dbReference>
<evidence type="ECO:0000256" key="3">
    <source>
        <dbReference type="ARBA" id="ARBA00022801"/>
    </source>
</evidence>
<keyword evidence="5" id="KW-0809">Transit peptide</keyword>
<keyword evidence="6" id="KW-0443">Lipid metabolism</keyword>
<dbReference type="InterPro" id="IPR045023">
    <property type="entry name" value="FATA/B"/>
</dbReference>
<dbReference type="Gene3D" id="3.10.129.10">
    <property type="entry name" value="Hotdog Thioesterase"/>
    <property type="match status" value="1"/>
</dbReference>
<organism evidence="10 11">
    <name type="scientific">Paralabilibaculum antarcticum</name>
    <dbReference type="NCBI Taxonomy" id="2912572"/>
    <lineage>
        <taxon>Bacteria</taxon>
        <taxon>Pseudomonadati</taxon>
        <taxon>Bacteroidota</taxon>
        <taxon>Bacteroidia</taxon>
        <taxon>Marinilabiliales</taxon>
        <taxon>Marinifilaceae</taxon>
        <taxon>Paralabilibaculum</taxon>
    </lineage>
</organism>
<gene>
    <name evidence="10" type="ORF">L3049_19930</name>
</gene>
<proteinExistence type="inferred from homology"/>
<protein>
    <submittedName>
        <fullName evidence="10">Thioesterase</fullName>
    </submittedName>
</protein>
<dbReference type="SUPFAM" id="SSF54637">
    <property type="entry name" value="Thioesterase/thiol ester dehydrase-isomerase"/>
    <property type="match status" value="2"/>
</dbReference>
<dbReference type="InterPro" id="IPR002864">
    <property type="entry name" value="Acyl-ACP_thioesterase_NHD"/>
</dbReference>
<evidence type="ECO:0000259" key="8">
    <source>
        <dbReference type="Pfam" id="PF01643"/>
    </source>
</evidence>
<feature type="domain" description="Acyl-ACP thioesterase N-terminal hotdog" evidence="8">
    <location>
        <begin position="10"/>
        <end position="128"/>
    </location>
</feature>
<dbReference type="Pfam" id="PF20791">
    <property type="entry name" value="Acyl-ACP_TE_C"/>
    <property type="match status" value="1"/>
</dbReference>
<keyword evidence="3" id="KW-0378">Hydrolase</keyword>
<dbReference type="EMBL" id="JAKJSC010000009">
    <property type="protein sequence ID" value="MDE5420268.1"/>
    <property type="molecule type" value="Genomic_DNA"/>
</dbReference>
<evidence type="ECO:0000256" key="5">
    <source>
        <dbReference type="ARBA" id="ARBA00022946"/>
    </source>
</evidence>
<dbReference type="PANTHER" id="PTHR31727">
    <property type="entry name" value="OLEOYL-ACYL CARRIER PROTEIN THIOESTERASE 1, CHLOROPLASTIC"/>
    <property type="match status" value="1"/>
</dbReference>
<evidence type="ECO:0000313" key="10">
    <source>
        <dbReference type="EMBL" id="MDE5420268.1"/>
    </source>
</evidence>
<evidence type="ECO:0000259" key="9">
    <source>
        <dbReference type="Pfam" id="PF20791"/>
    </source>
</evidence>
<evidence type="ECO:0000256" key="2">
    <source>
        <dbReference type="ARBA" id="ARBA00022516"/>
    </source>
</evidence>
<accession>A0ABT5W0A9</accession>
<evidence type="ECO:0000256" key="7">
    <source>
        <dbReference type="ARBA" id="ARBA00023160"/>
    </source>
</evidence>
<keyword evidence="11" id="KW-1185">Reference proteome</keyword>
<name>A0ABT5W0A9_9BACT</name>
<evidence type="ECO:0000256" key="6">
    <source>
        <dbReference type="ARBA" id="ARBA00023098"/>
    </source>
</evidence>